<sequence>MQFEARYELPQPPVSTQPPQIITPIQVPRVPADPGAQASPVSPSRRAPSPLILTQTVLPELCASPTLDNNPTGVLFTSSYPSKQGSVGSQSLEKSLYHLAENSMRLGMVGDQWVVVWEVQGNIAPINATYAQPITLSLSSVVSYAQASSLSKSYLPSSCTGSGRAANDEDVHLPYTDLLEGLGLDTPMPASCLISAHPLAKPGNPQGKRAGLAVRSKTARQPVRSTSNSLPATSGPPLVSSLTSIETEHPGHDRRSSAPTGSLTPTVSSSARQVARSSGMLKAEKRHKIDVSVVDALSITVRTAVIRHDTKSATAFVPSQRPNMIEKQPEGQFMISLEIENTTNKRGGGNNNQDFVVEEVRVEVRRANEEVGCGPRQLRIKPCVSDTVPRRVCAGGTHSLVYGVRAEAREAQWSAETKEVLIPPSTPISDVNVAFRHQRQGISLDQYREGEYREEMFPSANSILESAGETETPSTVWLGPQSQPKTRSHVNSSTGDPSQAAQDRSFRSGSTKYVISVEIKAQLVSNAVGSGPRISSRWKAVLDPHARTRPSKVDCQREGTHLSTSQLRSAVDELDKPLVISPTQPTRQASLVGGSRKHTASHLAGALSTLSSFQQHVSLTEHSPPALTLQTSDPNGPQSQKQNQYLSTTANTTSSAFSTPLASPSLASFSRRLMHSISPSNSLTTYGGDISAGGLTSSAVETVREARSERARSRPRSPDPRGSRSGNGSGLAIRVRLVTGTEEVTENRVRIGQTFWVEVLVVNRLGRRVGLELGLEEGGTGDLVALDDGVLIGFVLFSLFLLWMNDRS</sequence>
<feature type="region of interest" description="Disordered" evidence="1">
    <location>
        <begin position="466"/>
        <end position="507"/>
    </location>
</feature>
<feature type="compositionally biased region" description="Polar residues" evidence="1">
    <location>
        <begin position="257"/>
        <end position="266"/>
    </location>
</feature>
<feature type="compositionally biased region" description="Low complexity" evidence="1">
    <location>
        <begin position="267"/>
        <end position="278"/>
    </location>
</feature>
<feature type="compositionally biased region" description="Basic and acidic residues" evidence="1">
    <location>
        <begin position="543"/>
        <end position="560"/>
    </location>
</feature>
<feature type="compositionally biased region" description="Basic and acidic residues" evidence="1">
    <location>
        <begin position="246"/>
        <end position="256"/>
    </location>
</feature>
<evidence type="ECO:0000256" key="2">
    <source>
        <dbReference type="SAM" id="Phobius"/>
    </source>
</evidence>
<accession>A0A9P6TIK3</accession>
<feature type="region of interest" description="Disordered" evidence="1">
    <location>
        <begin position="625"/>
        <end position="661"/>
    </location>
</feature>
<dbReference type="AlphaFoldDB" id="A0A9P6TIK3"/>
<evidence type="ECO:0000313" key="4">
    <source>
        <dbReference type="Proteomes" id="UP000886653"/>
    </source>
</evidence>
<dbReference type="EMBL" id="MU167210">
    <property type="protein sequence ID" value="KAG0151883.1"/>
    <property type="molecule type" value="Genomic_DNA"/>
</dbReference>
<comment type="caution">
    <text evidence="3">The sequence shown here is derived from an EMBL/GenBank/DDBJ whole genome shotgun (WGS) entry which is preliminary data.</text>
</comment>
<feature type="compositionally biased region" description="Polar residues" evidence="1">
    <location>
        <begin position="628"/>
        <end position="646"/>
    </location>
</feature>
<keyword evidence="2" id="KW-0812">Transmembrane</keyword>
<name>A0A9P6TIK3_9BASI</name>
<organism evidence="3 4">
    <name type="scientific">Cronartium quercuum f. sp. fusiforme G11</name>
    <dbReference type="NCBI Taxonomy" id="708437"/>
    <lineage>
        <taxon>Eukaryota</taxon>
        <taxon>Fungi</taxon>
        <taxon>Dikarya</taxon>
        <taxon>Basidiomycota</taxon>
        <taxon>Pucciniomycotina</taxon>
        <taxon>Pucciniomycetes</taxon>
        <taxon>Pucciniales</taxon>
        <taxon>Coleosporiaceae</taxon>
        <taxon>Cronartium</taxon>
    </lineage>
</organism>
<feature type="compositionally biased region" description="Low complexity" evidence="1">
    <location>
        <begin position="38"/>
        <end position="47"/>
    </location>
</feature>
<feature type="transmembrane region" description="Helical" evidence="2">
    <location>
        <begin position="783"/>
        <end position="804"/>
    </location>
</feature>
<protein>
    <submittedName>
        <fullName evidence="3">Uncharacterized protein</fullName>
    </submittedName>
</protein>
<feature type="region of interest" description="Disordered" evidence="1">
    <location>
        <begin position="27"/>
        <end position="47"/>
    </location>
</feature>
<dbReference type="OrthoDB" id="2505893at2759"/>
<keyword evidence="2" id="KW-0472">Membrane</keyword>
<keyword evidence="2" id="KW-1133">Transmembrane helix</keyword>
<evidence type="ECO:0000256" key="1">
    <source>
        <dbReference type="SAM" id="MobiDB-lite"/>
    </source>
</evidence>
<keyword evidence="4" id="KW-1185">Reference proteome</keyword>
<feature type="compositionally biased region" description="Low complexity" evidence="1">
    <location>
        <begin position="647"/>
        <end position="659"/>
    </location>
</feature>
<feature type="region of interest" description="Disordered" evidence="1">
    <location>
        <begin position="543"/>
        <end position="566"/>
    </location>
</feature>
<dbReference type="Proteomes" id="UP000886653">
    <property type="component" value="Unassembled WGS sequence"/>
</dbReference>
<feature type="compositionally biased region" description="Polar residues" evidence="1">
    <location>
        <begin position="223"/>
        <end position="232"/>
    </location>
</feature>
<feature type="compositionally biased region" description="Basic and acidic residues" evidence="1">
    <location>
        <begin position="705"/>
        <end position="722"/>
    </location>
</feature>
<feature type="region of interest" description="Disordered" evidence="1">
    <location>
        <begin position="197"/>
        <end position="284"/>
    </location>
</feature>
<feature type="region of interest" description="Disordered" evidence="1">
    <location>
        <begin position="1"/>
        <end position="20"/>
    </location>
</feature>
<evidence type="ECO:0000313" key="3">
    <source>
        <dbReference type="EMBL" id="KAG0151883.1"/>
    </source>
</evidence>
<feature type="region of interest" description="Disordered" evidence="1">
    <location>
        <begin position="705"/>
        <end position="730"/>
    </location>
</feature>
<proteinExistence type="predicted"/>
<reference evidence="3" key="1">
    <citation type="submission" date="2013-11" db="EMBL/GenBank/DDBJ databases">
        <title>Genome sequence of the fusiform rust pathogen reveals effectors for host alternation and coevolution with pine.</title>
        <authorList>
            <consortium name="DOE Joint Genome Institute"/>
            <person name="Smith K."/>
            <person name="Pendleton A."/>
            <person name="Kubisiak T."/>
            <person name="Anderson C."/>
            <person name="Salamov A."/>
            <person name="Aerts A."/>
            <person name="Riley R."/>
            <person name="Clum A."/>
            <person name="Lindquist E."/>
            <person name="Ence D."/>
            <person name="Campbell M."/>
            <person name="Kronenberg Z."/>
            <person name="Feau N."/>
            <person name="Dhillon B."/>
            <person name="Hamelin R."/>
            <person name="Burleigh J."/>
            <person name="Smith J."/>
            <person name="Yandell M."/>
            <person name="Nelson C."/>
            <person name="Grigoriev I."/>
            <person name="Davis J."/>
        </authorList>
    </citation>
    <scope>NUCLEOTIDE SEQUENCE</scope>
    <source>
        <strain evidence="3">G11</strain>
    </source>
</reference>
<gene>
    <name evidence="3" type="ORF">CROQUDRAFT_402809</name>
</gene>